<feature type="transmembrane region" description="Helical" evidence="5">
    <location>
        <begin position="386"/>
        <end position="404"/>
    </location>
</feature>
<feature type="transmembrane region" description="Helical" evidence="5">
    <location>
        <begin position="55"/>
        <end position="75"/>
    </location>
</feature>
<dbReference type="PROSITE" id="PS50850">
    <property type="entry name" value="MFS"/>
    <property type="match status" value="1"/>
</dbReference>
<dbReference type="Pfam" id="PF07690">
    <property type="entry name" value="MFS_1"/>
    <property type="match status" value="2"/>
</dbReference>
<feature type="transmembrane region" description="Helical" evidence="5">
    <location>
        <begin position="229"/>
        <end position="250"/>
    </location>
</feature>
<dbReference type="Proteomes" id="UP000317982">
    <property type="component" value="Unassembled WGS sequence"/>
</dbReference>
<evidence type="ECO:0000313" key="7">
    <source>
        <dbReference type="EMBL" id="TQS45945.1"/>
    </source>
</evidence>
<name>A0A545AZC8_9ACTN</name>
<feature type="transmembrane region" description="Helical" evidence="5">
    <location>
        <begin position="320"/>
        <end position="346"/>
    </location>
</feature>
<dbReference type="InterPro" id="IPR005829">
    <property type="entry name" value="Sugar_transporter_CS"/>
</dbReference>
<dbReference type="InterPro" id="IPR011701">
    <property type="entry name" value="MFS"/>
</dbReference>
<reference evidence="7 8" key="1">
    <citation type="submission" date="2019-07" db="EMBL/GenBank/DDBJ databases">
        <title>Cryptosporangium phraense sp. nov., isolated from plant litter.</title>
        <authorList>
            <person name="Suriyachadkun C."/>
        </authorList>
    </citation>
    <scope>NUCLEOTIDE SEQUENCE [LARGE SCALE GENOMIC DNA]</scope>
    <source>
        <strain evidence="7 8">A-T 5661</strain>
    </source>
</reference>
<dbReference type="SUPFAM" id="SSF103473">
    <property type="entry name" value="MFS general substrate transporter"/>
    <property type="match status" value="1"/>
</dbReference>
<feature type="transmembrane region" description="Helical" evidence="5">
    <location>
        <begin position="146"/>
        <end position="169"/>
    </location>
</feature>
<proteinExistence type="predicted"/>
<feature type="transmembrane region" description="Helical" evidence="5">
    <location>
        <begin position="175"/>
        <end position="193"/>
    </location>
</feature>
<protein>
    <submittedName>
        <fullName evidence="7">MFS transporter</fullName>
    </submittedName>
</protein>
<organism evidence="7 8">
    <name type="scientific">Cryptosporangium phraense</name>
    <dbReference type="NCBI Taxonomy" id="2593070"/>
    <lineage>
        <taxon>Bacteria</taxon>
        <taxon>Bacillati</taxon>
        <taxon>Actinomycetota</taxon>
        <taxon>Actinomycetes</taxon>
        <taxon>Cryptosporangiales</taxon>
        <taxon>Cryptosporangiaceae</taxon>
        <taxon>Cryptosporangium</taxon>
    </lineage>
</organism>
<keyword evidence="2 5" id="KW-0812">Transmembrane</keyword>
<feature type="transmembrane region" description="Helical" evidence="5">
    <location>
        <begin position="358"/>
        <end position="380"/>
    </location>
</feature>
<keyword evidence="3 5" id="KW-1133">Transmembrane helix</keyword>
<evidence type="ECO:0000256" key="1">
    <source>
        <dbReference type="ARBA" id="ARBA00004651"/>
    </source>
</evidence>
<evidence type="ECO:0000256" key="2">
    <source>
        <dbReference type="ARBA" id="ARBA00022692"/>
    </source>
</evidence>
<dbReference type="InterPro" id="IPR036259">
    <property type="entry name" value="MFS_trans_sf"/>
</dbReference>
<comment type="caution">
    <text evidence="7">The sequence shown here is derived from an EMBL/GenBank/DDBJ whole genome shotgun (WGS) entry which is preliminary data.</text>
</comment>
<dbReference type="InParanoid" id="A0A545AZC8"/>
<dbReference type="PROSITE" id="PS00216">
    <property type="entry name" value="SUGAR_TRANSPORT_1"/>
    <property type="match status" value="1"/>
</dbReference>
<keyword evidence="8" id="KW-1185">Reference proteome</keyword>
<dbReference type="EMBL" id="VIRS01000003">
    <property type="protein sequence ID" value="TQS45945.1"/>
    <property type="molecule type" value="Genomic_DNA"/>
</dbReference>
<dbReference type="GO" id="GO:0005886">
    <property type="term" value="C:plasma membrane"/>
    <property type="evidence" value="ECO:0007669"/>
    <property type="project" value="UniProtKB-SubCell"/>
</dbReference>
<evidence type="ECO:0000256" key="4">
    <source>
        <dbReference type="ARBA" id="ARBA00023136"/>
    </source>
</evidence>
<evidence type="ECO:0000256" key="5">
    <source>
        <dbReference type="SAM" id="Phobius"/>
    </source>
</evidence>
<comment type="subcellular location">
    <subcellularLocation>
        <location evidence="1">Cell membrane</location>
        <topology evidence="1">Multi-pass membrane protein</topology>
    </subcellularLocation>
</comment>
<dbReference type="PANTHER" id="PTHR23528:SF1">
    <property type="entry name" value="MAJOR FACILITATOR SUPERFAMILY (MFS) PROFILE DOMAIN-CONTAINING PROTEIN"/>
    <property type="match status" value="1"/>
</dbReference>
<dbReference type="AlphaFoldDB" id="A0A545AZC8"/>
<feature type="transmembrane region" description="Helical" evidence="5">
    <location>
        <begin position="87"/>
        <end position="106"/>
    </location>
</feature>
<feature type="transmembrane region" description="Helical" evidence="5">
    <location>
        <begin position="12"/>
        <end position="35"/>
    </location>
</feature>
<evidence type="ECO:0000259" key="6">
    <source>
        <dbReference type="PROSITE" id="PS50850"/>
    </source>
</evidence>
<dbReference type="Gene3D" id="1.20.1250.20">
    <property type="entry name" value="MFS general substrate transporter like domains"/>
    <property type="match status" value="2"/>
</dbReference>
<dbReference type="PANTHER" id="PTHR23528">
    <property type="match status" value="1"/>
</dbReference>
<dbReference type="InterPro" id="IPR020846">
    <property type="entry name" value="MFS_dom"/>
</dbReference>
<keyword evidence="4 5" id="KW-0472">Membrane</keyword>
<dbReference type="OrthoDB" id="7584869at2"/>
<evidence type="ECO:0000256" key="3">
    <source>
        <dbReference type="ARBA" id="ARBA00022989"/>
    </source>
</evidence>
<feature type="transmembrane region" description="Helical" evidence="5">
    <location>
        <begin position="265"/>
        <end position="286"/>
    </location>
</feature>
<dbReference type="GO" id="GO:0022857">
    <property type="term" value="F:transmembrane transporter activity"/>
    <property type="evidence" value="ECO:0007669"/>
    <property type="project" value="InterPro"/>
</dbReference>
<sequence>MTQAVERRTPLGVFVATMPLAGFGLYVALLTPVVVTLALKVEAVAPGSKERDLGLVLGVGALLAMISNPIAGRLSDRTASRFGMRRPWLIGGTLLGTAGLVLVATAEDVPLIGVGWCITQVSYNGALAALTATLPDQVPDARRGAVSGLAGIALQVAIVAGAVTAAVFSGDLARFLVPAAIALVLIGVFAAVLRDRVLATRPATALGLRQLLGTFVFDPRRHPDFAWTWLTRFAFMFATATGVTYLPYFLTDEIGIPKDDVPGKVALATVVLTILTVVTSVVGGLLSDRIGRRKPFVMVAAVVAMAGLLVVAFAGTFSQVVVGFVIFGIGTGCFYAVDLALVTQVLPSTDDTGKDLGIINIANALPQSLAPAIAPVFLAIGGYPLLFAAGAVVGIVGALLVTRVRSVA</sequence>
<gene>
    <name evidence="7" type="ORF">FL583_05475</name>
</gene>
<accession>A0A545AZC8</accession>
<feature type="transmembrane region" description="Helical" evidence="5">
    <location>
        <begin position="295"/>
        <end position="314"/>
    </location>
</feature>
<feature type="domain" description="Major facilitator superfamily (MFS) profile" evidence="6">
    <location>
        <begin position="17"/>
        <end position="408"/>
    </location>
</feature>
<dbReference type="RefSeq" id="WP_142703352.1">
    <property type="nucleotide sequence ID" value="NZ_VIRS01000003.1"/>
</dbReference>
<evidence type="ECO:0000313" key="8">
    <source>
        <dbReference type="Proteomes" id="UP000317982"/>
    </source>
</evidence>
<feature type="transmembrane region" description="Helical" evidence="5">
    <location>
        <begin position="112"/>
        <end position="134"/>
    </location>
</feature>